<evidence type="ECO:0000313" key="2">
    <source>
        <dbReference type="Proteomes" id="UP000270342"/>
    </source>
</evidence>
<dbReference type="Proteomes" id="UP000270342">
    <property type="component" value="Unassembled WGS sequence"/>
</dbReference>
<organism evidence="1 2">
    <name type="scientific">Pararobbsia silviterrae</name>
    <dbReference type="NCBI Taxonomy" id="1792498"/>
    <lineage>
        <taxon>Bacteria</taxon>
        <taxon>Pseudomonadati</taxon>
        <taxon>Pseudomonadota</taxon>
        <taxon>Betaproteobacteria</taxon>
        <taxon>Burkholderiales</taxon>
        <taxon>Burkholderiaceae</taxon>
        <taxon>Pararobbsia</taxon>
    </lineage>
</organism>
<gene>
    <name evidence="1" type="ORF">D7S86_20325</name>
</gene>
<evidence type="ECO:0000313" key="1">
    <source>
        <dbReference type="EMBL" id="RKP49639.1"/>
    </source>
</evidence>
<accession>A0A494XNE4</accession>
<proteinExistence type="predicted"/>
<dbReference type="EMBL" id="RBZU01000010">
    <property type="protein sequence ID" value="RKP49639.1"/>
    <property type="molecule type" value="Genomic_DNA"/>
</dbReference>
<reference evidence="1 2" key="1">
    <citation type="submission" date="2018-10" db="EMBL/GenBank/DDBJ databases">
        <title>Robbsia sp. DHC34, isolated from soil.</title>
        <authorList>
            <person name="Gao Z.-H."/>
            <person name="Qiu L.-H."/>
        </authorList>
    </citation>
    <scope>NUCLEOTIDE SEQUENCE [LARGE SCALE GENOMIC DNA]</scope>
    <source>
        <strain evidence="1 2">DHC34</strain>
    </source>
</reference>
<dbReference type="AlphaFoldDB" id="A0A494XNE4"/>
<sequence>MRHRRSGEATFMPLRDPIVYEATRRTRATQRDVCAGSMRTGGSDAPWWRIDRDACVRLCAGRIDGHRA</sequence>
<keyword evidence="2" id="KW-1185">Reference proteome</keyword>
<protein>
    <submittedName>
        <fullName evidence="1">Uncharacterized protein</fullName>
    </submittedName>
</protein>
<name>A0A494XNE4_9BURK</name>
<comment type="caution">
    <text evidence="1">The sequence shown here is derived from an EMBL/GenBank/DDBJ whole genome shotgun (WGS) entry which is preliminary data.</text>
</comment>